<keyword evidence="2" id="KW-1185">Reference proteome</keyword>
<dbReference type="AlphaFoldDB" id="A0A3A3ZXL0"/>
<comment type="caution">
    <text evidence="1">The sequence shown here is derived from an EMBL/GenBank/DDBJ whole genome shotgun (WGS) entry which is preliminary data.</text>
</comment>
<evidence type="ECO:0000313" key="1">
    <source>
        <dbReference type="EMBL" id="RJL19247.1"/>
    </source>
</evidence>
<gene>
    <name evidence="1" type="ORF">D5H75_40590</name>
</gene>
<sequence>MQGADGVTVTGDGSGAAPYVVAGPAVAMDCGQVRACMARLAGPGLEWLPGTEELAVKIAEPTDLEMRADGLWAPSTAPDCAAVVDCVPSALGPGMSWDAVTERATWRLSADAGQGLTVGADGGVMAGGGVVPDPTAWSSLVAGDMLNGWRLSSPTPQWRRMGDGLIQWQGEIGSPTSATPPVGQAMVNLPVGARPTSGTPLDFTLPVLADNVVLAVRVTATQMIVQYRTTLTENSFYQLDTVSYY</sequence>
<evidence type="ECO:0000313" key="2">
    <source>
        <dbReference type="Proteomes" id="UP000265768"/>
    </source>
</evidence>
<name>A0A3A3ZXL0_9ACTN</name>
<dbReference type="Proteomes" id="UP000265768">
    <property type="component" value="Unassembled WGS sequence"/>
</dbReference>
<dbReference type="EMBL" id="QZEY01000042">
    <property type="protein sequence ID" value="RJL19247.1"/>
    <property type="molecule type" value="Genomic_DNA"/>
</dbReference>
<organism evidence="1 2">
    <name type="scientific">Bailinhaonella thermotolerans</name>
    <dbReference type="NCBI Taxonomy" id="1070861"/>
    <lineage>
        <taxon>Bacteria</taxon>
        <taxon>Bacillati</taxon>
        <taxon>Actinomycetota</taxon>
        <taxon>Actinomycetes</taxon>
        <taxon>Streptosporangiales</taxon>
        <taxon>Streptosporangiaceae</taxon>
        <taxon>Bailinhaonella</taxon>
    </lineage>
</organism>
<reference evidence="1 2" key="1">
    <citation type="submission" date="2018-09" db="EMBL/GenBank/DDBJ databases">
        <title>YIM 75507 draft genome.</title>
        <authorList>
            <person name="Tang S."/>
            <person name="Feng Y."/>
        </authorList>
    </citation>
    <scope>NUCLEOTIDE SEQUENCE [LARGE SCALE GENOMIC DNA]</scope>
    <source>
        <strain evidence="1 2">YIM 75507</strain>
    </source>
</reference>
<protein>
    <submittedName>
        <fullName evidence="1">Uncharacterized protein</fullName>
    </submittedName>
</protein>
<proteinExistence type="predicted"/>
<accession>A0A3A3ZXL0</accession>